<feature type="region of interest" description="Disordered" evidence="1">
    <location>
        <begin position="1"/>
        <end position="25"/>
    </location>
</feature>
<comment type="caution">
    <text evidence="2">The sequence shown here is derived from an EMBL/GenBank/DDBJ whole genome shotgun (WGS) entry which is preliminary data.</text>
</comment>
<evidence type="ECO:0000313" key="2">
    <source>
        <dbReference type="EMBL" id="KAI5072075.1"/>
    </source>
</evidence>
<accession>A0A9D4UQ80</accession>
<proteinExistence type="predicted"/>
<dbReference type="EMBL" id="JABFUD020000012">
    <property type="protein sequence ID" value="KAI5072075.1"/>
    <property type="molecule type" value="Genomic_DNA"/>
</dbReference>
<name>A0A9D4UQ80_ADICA</name>
<sequence length="110" mass="12183">MEVGKAATHSPTPHYSRRWDSISPNNPFYGADIWKDRHFSGLATSSHTWSECSTTSASSSSPSLSFGLPPDSSVDKVLFHNLVEIILFVETFMVQSHCSPIKKIIKMPSN</sequence>
<dbReference type="AlphaFoldDB" id="A0A9D4UQ80"/>
<reference evidence="2" key="1">
    <citation type="submission" date="2021-01" db="EMBL/GenBank/DDBJ databases">
        <title>Adiantum capillus-veneris genome.</title>
        <authorList>
            <person name="Fang Y."/>
            <person name="Liao Q."/>
        </authorList>
    </citation>
    <scope>NUCLEOTIDE SEQUENCE</scope>
    <source>
        <strain evidence="2">H3</strain>
        <tissue evidence="2">Leaf</tissue>
    </source>
</reference>
<evidence type="ECO:0000256" key="1">
    <source>
        <dbReference type="SAM" id="MobiDB-lite"/>
    </source>
</evidence>
<feature type="non-terminal residue" evidence="2">
    <location>
        <position position="110"/>
    </location>
</feature>
<keyword evidence="3" id="KW-1185">Reference proteome</keyword>
<protein>
    <submittedName>
        <fullName evidence="2">Uncharacterized protein</fullName>
    </submittedName>
</protein>
<gene>
    <name evidence="2" type="ORF">GOP47_0012181</name>
</gene>
<organism evidence="2 3">
    <name type="scientific">Adiantum capillus-veneris</name>
    <name type="common">Maidenhair fern</name>
    <dbReference type="NCBI Taxonomy" id="13818"/>
    <lineage>
        <taxon>Eukaryota</taxon>
        <taxon>Viridiplantae</taxon>
        <taxon>Streptophyta</taxon>
        <taxon>Embryophyta</taxon>
        <taxon>Tracheophyta</taxon>
        <taxon>Polypodiopsida</taxon>
        <taxon>Polypodiidae</taxon>
        <taxon>Polypodiales</taxon>
        <taxon>Pteridineae</taxon>
        <taxon>Pteridaceae</taxon>
        <taxon>Vittarioideae</taxon>
        <taxon>Adiantum</taxon>
    </lineage>
</organism>
<evidence type="ECO:0000313" key="3">
    <source>
        <dbReference type="Proteomes" id="UP000886520"/>
    </source>
</evidence>
<dbReference type="Proteomes" id="UP000886520">
    <property type="component" value="Chromosome 12"/>
</dbReference>